<dbReference type="RefSeq" id="XP_024665364.1">
    <property type="nucleotide sequence ID" value="XM_024809596.1"/>
</dbReference>
<sequence>MSKRDRRTLEPIKTISVFSTGTLDRVHKLDFSHPRHRFDEIDWSRPSDFSLRALHSRPPQRIAEPLAATYLETEMKRPEFAASKLKSTIPNRNVADIDPISIITSQQPRPLLVLGSTPLAEIPQNLSEYKTMNNAKTASQMPAQILATPHKRAREAPIFESAMKRRAPGGSAFETPRKSADVSFTDADDSFSRVSTEQLLRMVDSGLVDTPEPSASPRVRSAAPGPSPKVSSLVYAYTTAGRENSRMWTRQPNPWQVENMPPPTWRPR</sequence>
<dbReference type="AlphaFoldDB" id="A0A2T0FKB7"/>
<evidence type="ECO:0000256" key="1">
    <source>
        <dbReference type="SAM" id="MobiDB-lite"/>
    </source>
</evidence>
<feature type="compositionally biased region" description="Polar residues" evidence="1">
    <location>
        <begin position="246"/>
        <end position="256"/>
    </location>
</feature>
<evidence type="ECO:0000313" key="2">
    <source>
        <dbReference type="EMBL" id="PRT55419.1"/>
    </source>
</evidence>
<dbReference type="Proteomes" id="UP000238350">
    <property type="component" value="Unassembled WGS sequence"/>
</dbReference>
<dbReference type="GeneID" id="36516787"/>
<name>A0A2T0FKB7_9ASCO</name>
<feature type="region of interest" description="Disordered" evidence="1">
    <location>
        <begin position="207"/>
        <end position="268"/>
    </location>
</feature>
<protein>
    <submittedName>
        <fullName evidence="2">Uncharacterized protein</fullName>
    </submittedName>
</protein>
<dbReference type="OrthoDB" id="4085052at2759"/>
<evidence type="ECO:0000313" key="3">
    <source>
        <dbReference type="Proteomes" id="UP000238350"/>
    </source>
</evidence>
<reference evidence="2 3" key="1">
    <citation type="submission" date="2017-04" db="EMBL/GenBank/DDBJ databases">
        <title>Genome sequencing of [Candida] sorbophila.</title>
        <authorList>
            <person name="Ahn J.O."/>
        </authorList>
    </citation>
    <scope>NUCLEOTIDE SEQUENCE [LARGE SCALE GENOMIC DNA]</scope>
    <source>
        <strain evidence="2 3">DS02</strain>
    </source>
</reference>
<keyword evidence="3" id="KW-1185">Reference proteome</keyword>
<comment type="caution">
    <text evidence="2">The sequence shown here is derived from an EMBL/GenBank/DDBJ whole genome shotgun (WGS) entry which is preliminary data.</text>
</comment>
<organism evidence="2 3">
    <name type="scientific">Wickerhamiella sorbophila</name>
    <dbReference type="NCBI Taxonomy" id="45607"/>
    <lineage>
        <taxon>Eukaryota</taxon>
        <taxon>Fungi</taxon>
        <taxon>Dikarya</taxon>
        <taxon>Ascomycota</taxon>
        <taxon>Saccharomycotina</taxon>
        <taxon>Dipodascomycetes</taxon>
        <taxon>Dipodascales</taxon>
        <taxon>Trichomonascaceae</taxon>
        <taxon>Wickerhamiella</taxon>
    </lineage>
</organism>
<dbReference type="EMBL" id="NDIQ01000021">
    <property type="protein sequence ID" value="PRT55419.1"/>
    <property type="molecule type" value="Genomic_DNA"/>
</dbReference>
<proteinExistence type="predicted"/>
<gene>
    <name evidence="2" type="ORF">B9G98_03039</name>
</gene>
<accession>A0A2T0FKB7</accession>